<dbReference type="Proteomes" id="UP000450917">
    <property type="component" value="Unassembled WGS sequence"/>
</dbReference>
<dbReference type="SUPFAM" id="SSF54106">
    <property type="entry name" value="LysM domain"/>
    <property type="match status" value="1"/>
</dbReference>
<dbReference type="CDD" id="cd00118">
    <property type="entry name" value="LysM"/>
    <property type="match status" value="1"/>
</dbReference>
<name>A0A7X2ZG86_9BACL</name>
<keyword evidence="1" id="KW-0732">Signal</keyword>
<dbReference type="PROSITE" id="PS51782">
    <property type="entry name" value="LYSM"/>
    <property type="match status" value="1"/>
</dbReference>
<gene>
    <name evidence="3" type="ORF">GNP93_23560</name>
</gene>
<keyword evidence="4" id="KW-1185">Reference proteome</keyword>
<comment type="caution">
    <text evidence="3">The sequence shown here is derived from an EMBL/GenBank/DDBJ whole genome shotgun (WGS) entry which is preliminary data.</text>
</comment>
<dbReference type="CDD" id="cd05379">
    <property type="entry name" value="CAP_bacterial"/>
    <property type="match status" value="1"/>
</dbReference>
<dbReference type="AlphaFoldDB" id="A0A7X2ZG86"/>
<evidence type="ECO:0000259" key="2">
    <source>
        <dbReference type="PROSITE" id="PS51782"/>
    </source>
</evidence>
<dbReference type="InterPro" id="IPR014258">
    <property type="entry name" value="CAP_domain_YkwD-like"/>
</dbReference>
<dbReference type="InterPro" id="IPR036779">
    <property type="entry name" value="LysM_dom_sf"/>
</dbReference>
<dbReference type="PANTHER" id="PTHR31157:SF1">
    <property type="entry name" value="SCP DOMAIN-CONTAINING PROTEIN"/>
    <property type="match status" value="1"/>
</dbReference>
<reference evidence="3 4" key="1">
    <citation type="submission" date="2019-11" db="EMBL/GenBank/DDBJ databases">
        <title>Draft genome sequences of five Paenibacillus species of dairy origin.</title>
        <authorList>
            <person name="Olajide A.M."/>
            <person name="Chen S."/>
            <person name="Lapointe G."/>
        </authorList>
    </citation>
    <scope>NUCLEOTIDE SEQUENCE [LARGE SCALE GENOMIC DNA]</scope>
    <source>
        <strain evidence="3 4">2CS3</strain>
    </source>
</reference>
<feature type="chain" id="PRO_5030781276" evidence="1">
    <location>
        <begin position="27"/>
        <end position="208"/>
    </location>
</feature>
<evidence type="ECO:0000313" key="4">
    <source>
        <dbReference type="Proteomes" id="UP000450917"/>
    </source>
</evidence>
<dbReference type="InterPro" id="IPR035940">
    <property type="entry name" value="CAP_sf"/>
</dbReference>
<dbReference type="RefSeq" id="WP_054796967.1">
    <property type="nucleotide sequence ID" value="NZ_JARTHJ010000081.1"/>
</dbReference>
<dbReference type="Gene3D" id="3.40.33.10">
    <property type="entry name" value="CAP"/>
    <property type="match status" value="1"/>
</dbReference>
<evidence type="ECO:0000256" key="1">
    <source>
        <dbReference type="SAM" id="SignalP"/>
    </source>
</evidence>
<dbReference type="EMBL" id="WNZX01000028">
    <property type="protein sequence ID" value="MUG73606.1"/>
    <property type="molecule type" value="Genomic_DNA"/>
</dbReference>
<dbReference type="SUPFAM" id="SSF55797">
    <property type="entry name" value="PR-1-like"/>
    <property type="match status" value="1"/>
</dbReference>
<organism evidence="3 4">
    <name type="scientific">Paenibacillus validus</name>
    <dbReference type="NCBI Taxonomy" id="44253"/>
    <lineage>
        <taxon>Bacteria</taxon>
        <taxon>Bacillati</taxon>
        <taxon>Bacillota</taxon>
        <taxon>Bacilli</taxon>
        <taxon>Bacillales</taxon>
        <taxon>Paenibacillaceae</taxon>
        <taxon>Paenibacillus</taxon>
    </lineage>
</organism>
<dbReference type="InterPro" id="IPR014044">
    <property type="entry name" value="CAP_dom"/>
</dbReference>
<dbReference type="InterPro" id="IPR018392">
    <property type="entry name" value="LysM"/>
</dbReference>
<dbReference type="Pfam" id="PF01476">
    <property type="entry name" value="LysM"/>
    <property type="match status" value="1"/>
</dbReference>
<accession>A0A7X2ZG86</accession>
<dbReference type="Pfam" id="PF00188">
    <property type="entry name" value="CAP"/>
    <property type="match status" value="1"/>
</dbReference>
<proteinExistence type="predicted"/>
<feature type="signal peptide" evidence="1">
    <location>
        <begin position="1"/>
        <end position="26"/>
    </location>
</feature>
<sequence>MKHFKKTAMTGVIALSMIVGAGAASAATYTVKGQDTMWTISKQYGIPLSTLIRQNPQVANPNIIWPGMVLNVPGAAKGTTTPTSAQSSYADQVVALVNQERAKAGLKPLVYDKALSAMALDKAKDMNNNKYFSHTSPTYGSPFDMMKSYGIRYTYAGENIAMGQKSPQEVMKAWMNSSGHRKNILSPNFTKIGVGYYNNYWVQEFIAN</sequence>
<dbReference type="Gene3D" id="3.10.350.10">
    <property type="entry name" value="LysM domain"/>
    <property type="match status" value="1"/>
</dbReference>
<evidence type="ECO:0000313" key="3">
    <source>
        <dbReference type="EMBL" id="MUG73606.1"/>
    </source>
</evidence>
<dbReference type="SMART" id="SM00257">
    <property type="entry name" value="LysM"/>
    <property type="match status" value="1"/>
</dbReference>
<dbReference type="PANTHER" id="PTHR31157">
    <property type="entry name" value="SCP DOMAIN-CONTAINING PROTEIN"/>
    <property type="match status" value="1"/>
</dbReference>
<protein>
    <submittedName>
        <fullName evidence="3">LysM peptidoglycan-binding domain-containing protein</fullName>
    </submittedName>
</protein>
<dbReference type="NCBIfam" id="TIGR02909">
    <property type="entry name" value="spore_YkwD"/>
    <property type="match status" value="1"/>
</dbReference>
<feature type="domain" description="LysM" evidence="2">
    <location>
        <begin position="27"/>
        <end position="72"/>
    </location>
</feature>